<feature type="transmembrane region" description="Helical" evidence="2">
    <location>
        <begin position="87"/>
        <end position="105"/>
    </location>
</feature>
<dbReference type="AlphaFoldDB" id="A0AAD8VIQ1"/>
<keyword evidence="4" id="KW-1185">Reference proteome</keyword>
<dbReference type="PANTHER" id="PTHR33735">
    <property type="entry name" value="EXPRESSED PROTEIN"/>
    <property type="match status" value="1"/>
</dbReference>
<organism evidence="3 4">
    <name type="scientific">Lolium multiflorum</name>
    <name type="common">Italian ryegrass</name>
    <name type="synonym">Lolium perenne subsp. multiflorum</name>
    <dbReference type="NCBI Taxonomy" id="4521"/>
    <lineage>
        <taxon>Eukaryota</taxon>
        <taxon>Viridiplantae</taxon>
        <taxon>Streptophyta</taxon>
        <taxon>Embryophyta</taxon>
        <taxon>Tracheophyta</taxon>
        <taxon>Spermatophyta</taxon>
        <taxon>Magnoliopsida</taxon>
        <taxon>Liliopsida</taxon>
        <taxon>Poales</taxon>
        <taxon>Poaceae</taxon>
        <taxon>BOP clade</taxon>
        <taxon>Pooideae</taxon>
        <taxon>Poodae</taxon>
        <taxon>Poeae</taxon>
        <taxon>Poeae Chloroplast Group 2 (Poeae type)</taxon>
        <taxon>Loliodinae</taxon>
        <taxon>Loliinae</taxon>
        <taxon>Lolium</taxon>
    </lineage>
</organism>
<dbReference type="Proteomes" id="UP001231189">
    <property type="component" value="Unassembled WGS sequence"/>
</dbReference>
<sequence>MAILISCVTSKALGPYIPDVSRQQRDRGISLSAQRRQTSAGLTMKPWGINRDQPIRRATQIRAVGPLGPGELAAGGNFSLPDLFSNIPSWVTFVVGAFFAAVPFYRQLRVMEDKVQQTAEAAIQMIDKVAEATEKIAEDVAETFPENKTLKKAATKIKAIADEIEEDVDKAEALLRKIDQLEEKMDKVVDSFTEKKPERKNP</sequence>
<evidence type="ECO:0000313" key="4">
    <source>
        <dbReference type="Proteomes" id="UP001231189"/>
    </source>
</evidence>
<comment type="caution">
    <text evidence="3">The sequence shown here is derived from an EMBL/GenBank/DDBJ whole genome shotgun (WGS) entry which is preliminary data.</text>
</comment>
<dbReference type="PANTHER" id="PTHR33735:SF9">
    <property type="entry name" value="OS04G0450600 PROTEIN"/>
    <property type="match status" value="1"/>
</dbReference>
<proteinExistence type="predicted"/>
<accession>A0AAD8VIQ1</accession>
<reference evidence="3" key="1">
    <citation type="submission" date="2023-07" db="EMBL/GenBank/DDBJ databases">
        <title>A chromosome-level genome assembly of Lolium multiflorum.</title>
        <authorList>
            <person name="Chen Y."/>
            <person name="Copetti D."/>
            <person name="Kolliker R."/>
            <person name="Studer B."/>
        </authorList>
    </citation>
    <scope>NUCLEOTIDE SEQUENCE</scope>
    <source>
        <strain evidence="3">02402/16</strain>
        <tissue evidence="3">Leaf</tissue>
    </source>
</reference>
<gene>
    <name evidence="3" type="ORF">QYE76_032825</name>
</gene>
<name>A0AAD8VIQ1_LOLMU</name>
<keyword evidence="2" id="KW-1133">Transmembrane helix</keyword>
<keyword evidence="2" id="KW-0812">Transmembrane</keyword>
<protein>
    <submittedName>
        <fullName evidence="3">Uncharacterized protein</fullName>
    </submittedName>
</protein>
<dbReference type="EMBL" id="JAUUTY010000007">
    <property type="protein sequence ID" value="KAK1609152.1"/>
    <property type="molecule type" value="Genomic_DNA"/>
</dbReference>
<evidence type="ECO:0000313" key="3">
    <source>
        <dbReference type="EMBL" id="KAK1609152.1"/>
    </source>
</evidence>
<keyword evidence="1" id="KW-0175">Coiled coil</keyword>
<evidence type="ECO:0000256" key="1">
    <source>
        <dbReference type="SAM" id="Coils"/>
    </source>
</evidence>
<keyword evidence="2" id="KW-0472">Membrane</keyword>
<evidence type="ECO:0000256" key="2">
    <source>
        <dbReference type="SAM" id="Phobius"/>
    </source>
</evidence>
<feature type="coiled-coil region" evidence="1">
    <location>
        <begin position="154"/>
        <end position="191"/>
    </location>
</feature>